<gene>
    <name evidence="1" type="ORF">LSTR_LSTR000502</name>
</gene>
<reference evidence="1 2" key="1">
    <citation type="journal article" date="2017" name="Gigascience">
        <title>Genome sequence of the small brown planthopper, Laodelphax striatellus.</title>
        <authorList>
            <person name="Zhu J."/>
            <person name="Jiang F."/>
            <person name="Wang X."/>
            <person name="Yang P."/>
            <person name="Bao Y."/>
            <person name="Zhao W."/>
            <person name="Wang W."/>
            <person name="Lu H."/>
            <person name="Wang Q."/>
            <person name="Cui N."/>
            <person name="Li J."/>
            <person name="Chen X."/>
            <person name="Luo L."/>
            <person name="Yu J."/>
            <person name="Kang L."/>
            <person name="Cui F."/>
        </authorList>
    </citation>
    <scope>NUCLEOTIDE SEQUENCE [LARGE SCALE GENOMIC DNA]</scope>
    <source>
        <strain evidence="1">Lst14</strain>
    </source>
</reference>
<keyword evidence="2" id="KW-1185">Reference proteome</keyword>
<name>A0A482X1X5_LAOST</name>
<evidence type="ECO:0000313" key="1">
    <source>
        <dbReference type="EMBL" id="RZF39854.1"/>
    </source>
</evidence>
<dbReference type="AlphaFoldDB" id="A0A482X1X5"/>
<comment type="caution">
    <text evidence="1">The sequence shown here is derived from an EMBL/GenBank/DDBJ whole genome shotgun (WGS) entry which is preliminary data.</text>
</comment>
<proteinExistence type="predicted"/>
<dbReference type="Proteomes" id="UP000291343">
    <property type="component" value="Unassembled WGS sequence"/>
</dbReference>
<sequence>MRTVAFIPVQIATSSHAVALSKAAHTLIVHCRSCLHYGPKKEGTGQCMEVLCMALHGTMAIRKGLICCPGKSRATC</sequence>
<dbReference type="InParanoid" id="A0A482X1X5"/>
<organism evidence="1 2">
    <name type="scientific">Laodelphax striatellus</name>
    <name type="common">Small brown planthopper</name>
    <name type="synonym">Delphax striatella</name>
    <dbReference type="NCBI Taxonomy" id="195883"/>
    <lineage>
        <taxon>Eukaryota</taxon>
        <taxon>Metazoa</taxon>
        <taxon>Ecdysozoa</taxon>
        <taxon>Arthropoda</taxon>
        <taxon>Hexapoda</taxon>
        <taxon>Insecta</taxon>
        <taxon>Pterygota</taxon>
        <taxon>Neoptera</taxon>
        <taxon>Paraneoptera</taxon>
        <taxon>Hemiptera</taxon>
        <taxon>Auchenorrhyncha</taxon>
        <taxon>Fulgoroidea</taxon>
        <taxon>Delphacidae</taxon>
        <taxon>Criomorphinae</taxon>
        <taxon>Laodelphax</taxon>
    </lineage>
</organism>
<dbReference type="EMBL" id="QKKF02019547">
    <property type="protein sequence ID" value="RZF39854.1"/>
    <property type="molecule type" value="Genomic_DNA"/>
</dbReference>
<protein>
    <submittedName>
        <fullName evidence="1">Uncharacterized protein</fullName>
    </submittedName>
</protein>
<evidence type="ECO:0000313" key="2">
    <source>
        <dbReference type="Proteomes" id="UP000291343"/>
    </source>
</evidence>
<accession>A0A482X1X5</accession>